<dbReference type="Gene3D" id="3.40.50.720">
    <property type="entry name" value="NAD(P)-binding Rossmann-like Domain"/>
    <property type="match status" value="1"/>
</dbReference>
<dbReference type="GO" id="GO:0061503">
    <property type="term" value="F:tRNA threonylcarbamoyladenosine dehydratase"/>
    <property type="evidence" value="ECO:0007669"/>
    <property type="project" value="TreeGrafter"/>
</dbReference>
<dbReference type="Pfam" id="PF14461">
    <property type="entry name" value="Prok-E2_B"/>
    <property type="match status" value="1"/>
</dbReference>
<evidence type="ECO:0000259" key="1">
    <source>
        <dbReference type="Pfam" id="PF00899"/>
    </source>
</evidence>
<dbReference type="PANTHER" id="PTHR43267">
    <property type="entry name" value="TRNA THREONYLCARBAMOYLADENOSINE DEHYDRATASE"/>
    <property type="match status" value="1"/>
</dbReference>
<protein>
    <submittedName>
        <fullName evidence="3">Uncharacterized protein</fullName>
    </submittedName>
</protein>
<evidence type="ECO:0000259" key="2">
    <source>
        <dbReference type="Pfam" id="PF14461"/>
    </source>
</evidence>
<comment type="caution">
    <text evidence="3">The sequence shown here is derived from an EMBL/GenBank/DDBJ whole genome shotgun (WGS) entry which is preliminary data.</text>
</comment>
<dbReference type="GO" id="GO:0061504">
    <property type="term" value="P:cyclic threonylcarbamoyladenosine biosynthetic process"/>
    <property type="evidence" value="ECO:0007669"/>
    <property type="project" value="TreeGrafter"/>
</dbReference>
<sequence length="596" mass="68469">MAGPLKLNEYYKGVLELAAVHLLNKHKAEEVPTPYEKNSKYVKFYQLERVIEGKRLTLILCLPFNYPDDLPKVFIPEPLFSELFPIPHLDCFNTLCTFDENEVHPNEEQPIEILEQVIERAFYLLHQGYTHQNDTDFVDELKSYWDQETKYLILSLINPDSLPREVYWIHFQKSGHETFSLIADSKEDGEKWVSQYGGNILGMAVKAWYQPVTSLGMPPFPTKNREMYQRLSKHGNISIRPFLSFLNRNNRPSLIVFSIPHIDGYVMGAWLHSKNEQILKTAYKGKGRLQTSLKGFRAGKRNAHFELSRDFGNLPIIRYRIERVDAKRLFTRGGDGPSHKDSGIAMIGCGSIGSHLSQALVESGTQKMLLIDSEKLNFENIARHSCGATYVGEPKVHAIKHSLVSHFPQLDITVRNQDVLQTIIKQEDLLNTFDLVISALGAFAVEHRLNLLLRDGKISTPMLFVWVEPFAVGGHAIYVDPKRIGCFDCLFDSLGRYQRGILRHPDRYLKREAGCQTSYTPYSVVDLKRFIYDLNVFIDEIMKGEVRKNTVFTWIGNLKAHQEQGREIAGRWKASQPYSSWRLPIEEFGLCDRCDP</sequence>
<organism evidence="3 4">
    <name type="scientific">Paenibacillus macerans</name>
    <name type="common">Bacillus macerans</name>
    <dbReference type="NCBI Taxonomy" id="44252"/>
    <lineage>
        <taxon>Bacteria</taxon>
        <taxon>Bacillati</taxon>
        <taxon>Bacillota</taxon>
        <taxon>Bacilli</taxon>
        <taxon>Bacillales</taxon>
        <taxon>Paenibacillaceae</taxon>
        <taxon>Paenibacillus</taxon>
    </lineage>
</organism>
<dbReference type="GO" id="GO:0008641">
    <property type="term" value="F:ubiquitin-like modifier activating enzyme activity"/>
    <property type="evidence" value="ECO:0007669"/>
    <property type="project" value="InterPro"/>
</dbReference>
<dbReference type="InterPro" id="IPR032701">
    <property type="entry name" value="Prok-E2_B_dom"/>
</dbReference>
<dbReference type="AlphaFoldDB" id="A0A6N8EU65"/>
<evidence type="ECO:0000313" key="3">
    <source>
        <dbReference type="EMBL" id="MUG22290.1"/>
    </source>
</evidence>
<dbReference type="Proteomes" id="UP000442469">
    <property type="component" value="Unassembled WGS sequence"/>
</dbReference>
<feature type="domain" description="THIF-type NAD/FAD binding fold" evidence="1">
    <location>
        <begin position="340"/>
        <end position="493"/>
    </location>
</feature>
<dbReference type="PANTHER" id="PTHR43267:SF1">
    <property type="entry name" value="TRNA THREONYLCARBAMOYLADENOSINE DEHYDRATASE"/>
    <property type="match status" value="1"/>
</dbReference>
<gene>
    <name evidence="3" type="ORF">GNQ08_07650</name>
</gene>
<dbReference type="InterPro" id="IPR000594">
    <property type="entry name" value="ThiF_NAD_FAD-bd"/>
</dbReference>
<dbReference type="InterPro" id="IPR045886">
    <property type="entry name" value="ThiF/MoeB/HesA"/>
</dbReference>
<dbReference type="RefSeq" id="WP_124333634.1">
    <property type="nucleotide sequence ID" value="NZ_BGML01000023.1"/>
</dbReference>
<dbReference type="Pfam" id="PF00899">
    <property type="entry name" value="ThiF"/>
    <property type="match status" value="1"/>
</dbReference>
<proteinExistence type="predicted"/>
<dbReference type="SUPFAM" id="SSF69572">
    <property type="entry name" value="Activating enzymes of the ubiquitin-like proteins"/>
    <property type="match status" value="1"/>
</dbReference>
<reference evidence="3 4" key="1">
    <citation type="submission" date="2019-11" db="EMBL/GenBank/DDBJ databases">
        <title>Draft genome sequences of five Paenibacillus species of dairy origin.</title>
        <authorList>
            <person name="Olajide A.M."/>
            <person name="Chen S."/>
            <person name="Lapointe G."/>
        </authorList>
    </citation>
    <scope>NUCLEOTIDE SEQUENCE [LARGE SCALE GENOMIC DNA]</scope>
    <source>
        <strain evidence="3 4">3CT49</strain>
    </source>
</reference>
<accession>A0A6N8EU65</accession>
<name>A0A6N8EU65_PAEMA</name>
<evidence type="ECO:0000313" key="4">
    <source>
        <dbReference type="Proteomes" id="UP000442469"/>
    </source>
</evidence>
<dbReference type="InterPro" id="IPR035985">
    <property type="entry name" value="Ubiquitin-activating_enz"/>
</dbReference>
<feature type="domain" description="Prokaryotic E2 family B" evidence="2">
    <location>
        <begin position="48"/>
        <end position="150"/>
    </location>
</feature>
<dbReference type="EMBL" id="WNZZ01000004">
    <property type="protein sequence ID" value="MUG22290.1"/>
    <property type="molecule type" value="Genomic_DNA"/>
</dbReference>